<proteinExistence type="predicted"/>
<keyword evidence="1" id="KW-0732">Signal</keyword>
<dbReference type="AlphaFoldDB" id="A0A401UC27"/>
<evidence type="ECO:0000313" key="3">
    <source>
        <dbReference type="Proteomes" id="UP000288227"/>
    </source>
</evidence>
<name>A0A401UC27_9BACT</name>
<evidence type="ECO:0000256" key="1">
    <source>
        <dbReference type="SAM" id="SignalP"/>
    </source>
</evidence>
<gene>
    <name evidence="2" type="ORF">SanaruYs_26610</name>
</gene>
<dbReference type="Proteomes" id="UP000288227">
    <property type="component" value="Unassembled WGS sequence"/>
</dbReference>
<dbReference type="EMBL" id="BHXQ01000005">
    <property type="protein sequence ID" value="GCC52424.1"/>
    <property type="molecule type" value="Genomic_DNA"/>
</dbReference>
<feature type="chain" id="PRO_5019569363" description="HEAT repeat domain-containing protein" evidence="1">
    <location>
        <begin position="30"/>
        <end position="480"/>
    </location>
</feature>
<evidence type="ECO:0000313" key="2">
    <source>
        <dbReference type="EMBL" id="GCC52424.1"/>
    </source>
</evidence>
<organism evidence="2 3">
    <name type="scientific">Chryseotalea sanaruensis</name>
    <dbReference type="NCBI Taxonomy" id="2482724"/>
    <lineage>
        <taxon>Bacteria</taxon>
        <taxon>Pseudomonadati</taxon>
        <taxon>Bacteroidota</taxon>
        <taxon>Cytophagia</taxon>
        <taxon>Cytophagales</taxon>
        <taxon>Chryseotaleaceae</taxon>
        <taxon>Chryseotalea</taxon>
    </lineage>
</organism>
<sequence>MHTNTIIMKALRFFPFALLVALINYGATAQTLSMSSSNDRHKISYRSDNPLQNFNVETRGKIDLTDDDKDIKSMSSDGYIEIEKTVFGSRRKIVITAEGNSIKREYYEGRTSLPFEPEGRKWLSEILPELVRTTTLGAEDRVKRFFAKGGTPAVLSEINSMSSDYVMNHYANLLMAQRVTVNDYPLIIKSIVDAVDSDHYRAQFLEYNMDKFMVDQSAIEAVCLASGRMGSDHYKTQVIKRALRDKNVSLKAMKSILATTTRMSSDHYITEVISTLLNQDVSDAVVTEAINASKTMSSDHYRSVVLRTALNKPNLSAASYQQTLEAVKEINSDHYKTEVLKQLMKGSLANEQLFTLVDLSSSVSSDHYLTEIFNEVLKTQQLSDEAFKRLIDRVGNVKSDHYASVILRSALNKPALNDVKLISILQNAGNIGSDHYKTEVLMASAPKVKVASPAVKDSYRAAAKRINSETYYGRALRAVE</sequence>
<keyword evidence="3" id="KW-1185">Reference proteome</keyword>
<reference evidence="2 3" key="1">
    <citation type="submission" date="2018-11" db="EMBL/GenBank/DDBJ databases">
        <title>Chryseotalea sanarue gen. nov., sp., nov., a member of the family Cytophagaceae, isolated from a brackish lake in Hamamatsu Japan.</title>
        <authorList>
            <person name="Maejima Y."/>
            <person name="Iino T."/>
            <person name="Muraguchi Y."/>
            <person name="Fukuda K."/>
            <person name="Ohkuma M."/>
            <person name="Moriuchi R."/>
            <person name="Dohra H."/>
            <person name="Kimbara K."/>
            <person name="Shintani M."/>
        </authorList>
    </citation>
    <scope>NUCLEOTIDE SEQUENCE [LARGE SCALE GENOMIC DNA]</scope>
    <source>
        <strain evidence="2 3">Ys</strain>
    </source>
</reference>
<protein>
    <recommendedName>
        <fullName evidence="4">HEAT repeat domain-containing protein</fullName>
    </recommendedName>
</protein>
<evidence type="ECO:0008006" key="4">
    <source>
        <dbReference type="Google" id="ProtNLM"/>
    </source>
</evidence>
<feature type="signal peptide" evidence="1">
    <location>
        <begin position="1"/>
        <end position="29"/>
    </location>
</feature>
<comment type="caution">
    <text evidence="2">The sequence shown here is derived from an EMBL/GenBank/DDBJ whole genome shotgun (WGS) entry which is preliminary data.</text>
</comment>
<accession>A0A401UC27</accession>